<protein>
    <submittedName>
        <fullName evidence="1">Uncharacterized protein</fullName>
    </submittedName>
</protein>
<dbReference type="AlphaFoldDB" id="A0AAE0FFB3"/>
<gene>
    <name evidence="1" type="ORF">CYMTET_32636</name>
</gene>
<comment type="caution">
    <text evidence="1">The sequence shown here is derived from an EMBL/GenBank/DDBJ whole genome shotgun (WGS) entry which is preliminary data.</text>
</comment>
<sequence>MMVQARESMVREVARTLLEAVAVVRRWRGLCWSGGEEREDSVGAVVRSGKDSVGGGERGYGGEEVAGDSVGAVVGGGKDSLLGPTGGEGGPGNLGFFLGGVPDGFTREFGQK</sequence>
<accession>A0AAE0FFB3</accession>
<dbReference type="EMBL" id="LGRX02019623">
    <property type="protein sequence ID" value="KAK3258313.1"/>
    <property type="molecule type" value="Genomic_DNA"/>
</dbReference>
<proteinExistence type="predicted"/>
<name>A0AAE0FFB3_9CHLO</name>
<evidence type="ECO:0000313" key="2">
    <source>
        <dbReference type="Proteomes" id="UP001190700"/>
    </source>
</evidence>
<evidence type="ECO:0000313" key="1">
    <source>
        <dbReference type="EMBL" id="KAK3258313.1"/>
    </source>
</evidence>
<reference evidence="1 2" key="1">
    <citation type="journal article" date="2015" name="Genome Biol. Evol.">
        <title>Comparative Genomics of a Bacterivorous Green Alga Reveals Evolutionary Causalities and Consequences of Phago-Mixotrophic Mode of Nutrition.</title>
        <authorList>
            <person name="Burns J.A."/>
            <person name="Paasch A."/>
            <person name="Narechania A."/>
            <person name="Kim E."/>
        </authorList>
    </citation>
    <scope>NUCLEOTIDE SEQUENCE [LARGE SCALE GENOMIC DNA]</scope>
    <source>
        <strain evidence="1 2">PLY_AMNH</strain>
    </source>
</reference>
<feature type="non-terminal residue" evidence="1">
    <location>
        <position position="112"/>
    </location>
</feature>
<keyword evidence="2" id="KW-1185">Reference proteome</keyword>
<dbReference type="Proteomes" id="UP001190700">
    <property type="component" value="Unassembled WGS sequence"/>
</dbReference>
<organism evidence="1 2">
    <name type="scientific">Cymbomonas tetramitiformis</name>
    <dbReference type="NCBI Taxonomy" id="36881"/>
    <lineage>
        <taxon>Eukaryota</taxon>
        <taxon>Viridiplantae</taxon>
        <taxon>Chlorophyta</taxon>
        <taxon>Pyramimonadophyceae</taxon>
        <taxon>Pyramimonadales</taxon>
        <taxon>Pyramimonadaceae</taxon>
        <taxon>Cymbomonas</taxon>
    </lineage>
</organism>